<evidence type="ECO:0008006" key="4">
    <source>
        <dbReference type="Google" id="ProtNLM"/>
    </source>
</evidence>
<gene>
    <name evidence="2" type="ORF">RI844_14655</name>
</gene>
<evidence type="ECO:0000313" key="2">
    <source>
        <dbReference type="EMBL" id="WOH36602.1"/>
    </source>
</evidence>
<protein>
    <recommendedName>
        <fullName evidence="4">Peptidase M1 membrane alanine aminopeptidase domain-containing protein</fullName>
    </recommendedName>
</protein>
<accession>A0ABZ0GL35</accession>
<dbReference type="RefSeq" id="WP_348395413.1">
    <property type="nucleotide sequence ID" value="NZ_CP136600.1"/>
</dbReference>
<dbReference type="Proteomes" id="UP001301442">
    <property type="component" value="Chromosome"/>
</dbReference>
<proteinExistence type="predicted"/>
<reference evidence="2 3" key="1">
    <citation type="submission" date="2023-09" db="EMBL/GenBank/DDBJ databases">
        <authorList>
            <person name="Qi X."/>
        </authorList>
    </citation>
    <scope>NUCLEOTIDE SEQUENCE [LARGE SCALE GENOMIC DNA]</scope>
    <source>
        <strain evidence="2 3">S1-1</strain>
    </source>
</reference>
<feature type="signal peptide" evidence="1">
    <location>
        <begin position="1"/>
        <end position="25"/>
    </location>
</feature>
<keyword evidence="3" id="KW-1185">Reference proteome</keyword>
<name>A0ABZ0GL35_9GAMM</name>
<evidence type="ECO:0000256" key="1">
    <source>
        <dbReference type="SAM" id="SignalP"/>
    </source>
</evidence>
<dbReference type="EMBL" id="CP136600">
    <property type="protein sequence ID" value="WOH36602.1"/>
    <property type="molecule type" value="Genomic_DNA"/>
</dbReference>
<feature type="chain" id="PRO_5047510495" description="Peptidase M1 membrane alanine aminopeptidase domain-containing protein" evidence="1">
    <location>
        <begin position="26"/>
        <end position="499"/>
    </location>
</feature>
<organism evidence="2 3">
    <name type="scientific">Thalassotalea fonticola</name>
    <dbReference type="NCBI Taxonomy" id="3065649"/>
    <lineage>
        <taxon>Bacteria</taxon>
        <taxon>Pseudomonadati</taxon>
        <taxon>Pseudomonadota</taxon>
        <taxon>Gammaproteobacteria</taxon>
        <taxon>Alteromonadales</taxon>
        <taxon>Colwelliaceae</taxon>
        <taxon>Thalassotalea</taxon>
    </lineage>
</organism>
<evidence type="ECO:0000313" key="3">
    <source>
        <dbReference type="Proteomes" id="UP001301442"/>
    </source>
</evidence>
<keyword evidence="1" id="KW-0732">Signal</keyword>
<sequence>MKILLKKCLSALMLLSSVAVIPAKASEQQINMINDVSHHYSFFYAWKNPNSFGGKYGYVDWNNNQQFIQSQATISTINLTDINLFNVLLGANQDLLYTAKDVAHLNKYLTAGGGLFLVNTAIMQESPNARALLQEYGVAIAKEMSNGRIFSADGEEYEISKQVNLLALDDKYEWEVLAADESDNPVIATREQGKGHVTVSSFSPFKRIQTKGKQLADDFRFPNYELMQPIFKQTASGKTVKKEINLDSIPTDKVKDMGSFQIRYTDYSAHIVEKVLKDYNVIYPELEKYMGVPMAAGHGEGEIFAIDLLATGGGGVSYGKRIGISMFKDNYFGILGHELTHSWVLPHGEPLSGEGIAIHVGSKTQALASKKIGYEKGVKIGSTTLTNRISKAVKAEGFKQWDPINMSAKEGISFGKTITHGKYLYIIDHFETTYGEDVVARYFQLKRKLVPATEFNFTGHDSVWLWSKATGEDQFTYFQKLGIAADKAKVAIPAALAES</sequence>